<evidence type="ECO:0000313" key="11">
    <source>
        <dbReference type="EMBL" id="RMA82345.1"/>
    </source>
</evidence>
<dbReference type="Proteomes" id="UP000267187">
    <property type="component" value="Unassembled WGS sequence"/>
</dbReference>
<gene>
    <name evidence="10" type="primary">hisE</name>
    <name evidence="11" type="ORF">DFR27_0294</name>
</gene>
<proteinExistence type="inferred from homology"/>
<evidence type="ECO:0000256" key="4">
    <source>
        <dbReference type="ARBA" id="ARBA00022490"/>
    </source>
</evidence>
<evidence type="ECO:0000256" key="6">
    <source>
        <dbReference type="ARBA" id="ARBA00022741"/>
    </source>
</evidence>
<dbReference type="UniPathway" id="UPA00031">
    <property type="reaction ID" value="UER00007"/>
</dbReference>
<evidence type="ECO:0000256" key="5">
    <source>
        <dbReference type="ARBA" id="ARBA00022605"/>
    </source>
</evidence>
<keyword evidence="12" id="KW-1185">Reference proteome</keyword>
<name>A0A3M0AIC1_9GAMM</name>
<keyword evidence="4 10" id="KW-0963">Cytoplasm</keyword>
<comment type="subcellular location">
    <subcellularLocation>
        <location evidence="2 10">Cytoplasm</location>
    </subcellularLocation>
</comment>
<dbReference type="GO" id="GO:0005737">
    <property type="term" value="C:cytoplasm"/>
    <property type="evidence" value="ECO:0007669"/>
    <property type="project" value="UniProtKB-SubCell"/>
</dbReference>
<dbReference type="GO" id="GO:0005524">
    <property type="term" value="F:ATP binding"/>
    <property type="evidence" value="ECO:0007669"/>
    <property type="project" value="UniProtKB-KW"/>
</dbReference>
<dbReference type="EMBL" id="REFJ01000001">
    <property type="protein sequence ID" value="RMA82345.1"/>
    <property type="molecule type" value="Genomic_DNA"/>
</dbReference>
<sequence length="109" mass="11996">MNDIIAQLEATIQARINTADENSSYVSQLHNKGLNKILEKVGEECTELLLAAKDYENGSDRESLPKEAADVLFHMMVLLNHLGLSINDVTQVLASRTQQSGLEEKASRG</sequence>
<comment type="catalytic activity">
    <reaction evidence="1 10">
        <text>1-(5-phospho-beta-D-ribosyl)-ATP + H2O = 1-(5-phospho-beta-D-ribosyl)-5'-AMP + diphosphate + H(+)</text>
        <dbReference type="Rhea" id="RHEA:22828"/>
        <dbReference type="ChEBI" id="CHEBI:15377"/>
        <dbReference type="ChEBI" id="CHEBI:15378"/>
        <dbReference type="ChEBI" id="CHEBI:33019"/>
        <dbReference type="ChEBI" id="CHEBI:59457"/>
        <dbReference type="ChEBI" id="CHEBI:73183"/>
        <dbReference type="EC" id="3.6.1.31"/>
    </reaction>
</comment>
<evidence type="ECO:0000256" key="2">
    <source>
        <dbReference type="ARBA" id="ARBA00004496"/>
    </source>
</evidence>
<keyword evidence="6 10" id="KW-0547">Nucleotide-binding</keyword>
<dbReference type="SUPFAM" id="SSF101386">
    <property type="entry name" value="all-alpha NTP pyrophosphatases"/>
    <property type="match status" value="1"/>
</dbReference>
<evidence type="ECO:0000256" key="9">
    <source>
        <dbReference type="ARBA" id="ARBA00023102"/>
    </source>
</evidence>
<dbReference type="NCBIfam" id="TIGR03188">
    <property type="entry name" value="histidine_hisI"/>
    <property type="match status" value="1"/>
</dbReference>
<evidence type="ECO:0000256" key="8">
    <source>
        <dbReference type="ARBA" id="ARBA00022840"/>
    </source>
</evidence>
<keyword evidence="9 10" id="KW-0368">Histidine biosynthesis</keyword>
<dbReference type="Gene3D" id="1.10.287.1080">
    <property type="entry name" value="MazG-like"/>
    <property type="match status" value="1"/>
</dbReference>
<dbReference type="PANTHER" id="PTHR42945:SF9">
    <property type="entry name" value="HISTIDINE BIOSYNTHESIS BIFUNCTIONAL PROTEIN HISIE"/>
    <property type="match status" value="1"/>
</dbReference>
<dbReference type="RefSeq" id="WP_121875683.1">
    <property type="nucleotide sequence ID" value="NZ_REFJ01000001.1"/>
</dbReference>
<keyword evidence="7 10" id="KW-0378">Hydrolase</keyword>
<keyword evidence="8 10" id="KW-0067">ATP-binding</keyword>
<dbReference type="AlphaFoldDB" id="A0A3M0AIC1"/>
<reference evidence="11 12" key="1">
    <citation type="submission" date="2018-10" db="EMBL/GenBank/DDBJ databases">
        <title>Genomic Encyclopedia of Type Strains, Phase IV (KMG-IV): sequencing the most valuable type-strain genomes for metagenomic binning, comparative biology and taxonomic classification.</title>
        <authorList>
            <person name="Goeker M."/>
        </authorList>
    </citation>
    <scope>NUCLEOTIDE SEQUENCE [LARGE SCALE GENOMIC DNA]</scope>
    <source>
        <strain evidence="11 12">DSM 25080</strain>
    </source>
</reference>
<evidence type="ECO:0000256" key="7">
    <source>
        <dbReference type="ARBA" id="ARBA00022801"/>
    </source>
</evidence>
<comment type="pathway">
    <text evidence="3 10">Amino-acid biosynthesis; L-histidine biosynthesis; L-histidine from 5-phospho-alpha-D-ribose 1-diphosphate: step 2/9.</text>
</comment>
<dbReference type="CDD" id="cd11534">
    <property type="entry name" value="NTP-PPase_HisIE_like"/>
    <property type="match status" value="1"/>
</dbReference>
<evidence type="ECO:0000256" key="1">
    <source>
        <dbReference type="ARBA" id="ARBA00001460"/>
    </source>
</evidence>
<dbReference type="Pfam" id="PF01503">
    <property type="entry name" value="PRA-PH"/>
    <property type="match status" value="1"/>
</dbReference>
<dbReference type="PANTHER" id="PTHR42945">
    <property type="entry name" value="HISTIDINE BIOSYNTHESIS BIFUNCTIONAL PROTEIN"/>
    <property type="match status" value="1"/>
</dbReference>
<keyword evidence="5 10" id="KW-0028">Amino-acid biosynthesis</keyword>
<protein>
    <recommendedName>
        <fullName evidence="10">Phosphoribosyl-ATP pyrophosphatase</fullName>
        <shortName evidence="10">PRA-PH</shortName>
        <ecNumber evidence="10">3.6.1.31</ecNumber>
    </recommendedName>
</protein>
<comment type="similarity">
    <text evidence="10">Belongs to the PRA-PH family.</text>
</comment>
<dbReference type="GO" id="GO:0004636">
    <property type="term" value="F:phosphoribosyl-ATP diphosphatase activity"/>
    <property type="evidence" value="ECO:0007669"/>
    <property type="project" value="UniProtKB-UniRule"/>
</dbReference>
<dbReference type="InterPro" id="IPR008179">
    <property type="entry name" value="HisE"/>
</dbReference>
<dbReference type="GO" id="GO:0000105">
    <property type="term" value="P:L-histidine biosynthetic process"/>
    <property type="evidence" value="ECO:0007669"/>
    <property type="project" value="UniProtKB-UniRule"/>
</dbReference>
<organism evidence="11 12">
    <name type="scientific">Umboniibacter marinipuniceus</name>
    <dbReference type="NCBI Taxonomy" id="569599"/>
    <lineage>
        <taxon>Bacteria</taxon>
        <taxon>Pseudomonadati</taxon>
        <taxon>Pseudomonadota</taxon>
        <taxon>Gammaproteobacteria</taxon>
        <taxon>Cellvibrionales</taxon>
        <taxon>Cellvibrionaceae</taxon>
        <taxon>Umboniibacter</taxon>
    </lineage>
</organism>
<comment type="caution">
    <text evidence="11">The sequence shown here is derived from an EMBL/GenBank/DDBJ whole genome shotgun (WGS) entry which is preliminary data.</text>
</comment>
<evidence type="ECO:0000313" key="12">
    <source>
        <dbReference type="Proteomes" id="UP000267187"/>
    </source>
</evidence>
<dbReference type="EC" id="3.6.1.31" evidence="10"/>
<evidence type="ECO:0000256" key="3">
    <source>
        <dbReference type="ARBA" id="ARBA00005204"/>
    </source>
</evidence>
<dbReference type="NCBIfam" id="NF001611">
    <property type="entry name" value="PRK00400.1-3"/>
    <property type="match status" value="1"/>
</dbReference>
<dbReference type="OrthoDB" id="9795769at2"/>
<dbReference type="InterPro" id="IPR021130">
    <property type="entry name" value="PRib-ATP_PPHydrolase-like"/>
</dbReference>
<dbReference type="HAMAP" id="MF_01020">
    <property type="entry name" value="HisE"/>
    <property type="match status" value="1"/>
</dbReference>
<evidence type="ECO:0000256" key="10">
    <source>
        <dbReference type="HAMAP-Rule" id="MF_01020"/>
    </source>
</evidence>
<accession>A0A3M0AIC1</accession>